<name>A0A8I0HBE0_XANCI</name>
<accession>A0A8I0HBE0</accession>
<feature type="non-terminal residue" evidence="2">
    <location>
        <position position="77"/>
    </location>
</feature>
<proteinExistence type="predicted"/>
<dbReference type="InterPro" id="IPR036895">
    <property type="entry name" value="Uracil-DNA_glycosylase-like_sf"/>
</dbReference>
<sequence length="77" mass="8777">MPPVYDETSRVLLLGTMPSPKSREAGFYYGHPQNRMWKVLGQVFGEETPMGTEARRAFLLRHHIAMWDVLAACTIRG</sequence>
<evidence type="ECO:0000313" key="2">
    <source>
        <dbReference type="EMBL" id="MBD4337253.1"/>
    </source>
</evidence>
<dbReference type="CDD" id="cd10032">
    <property type="entry name" value="UDG-F6_HDG"/>
    <property type="match status" value="1"/>
</dbReference>
<reference evidence="2" key="1">
    <citation type="submission" date="2020-01" db="EMBL/GenBank/DDBJ databases">
        <authorList>
            <person name="Richard D."/>
        </authorList>
    </citation>
    <scope>NUCLEOTIDE SEQUENCE</scope>
    <source>
        <strain evidence="2">JP541</strain>
    </source>
</reference>
<dbReference type="Pfam" id="PF03167">
    <property type="entry name" value="UDG"/>
    <property type="match status" value="1"/>
</dbReference>
<organism evidence="2 3">
    <name type="scientific">Xanthomonas citri pv. citri</name>
    <dbReference type="NCBI Taxonomy" id="611301"/>
    <lineage>
        <taxon>Bacteria</taxon>
        <taxon>Pseudomonadati</taxon>
        <taxon>Pseudomonadota</taxon>
        <taxon>Gammaproteobacteria</taxon>
        <taxon>Lysobacterales</taxon>
        <taxon>Lysobacteraceae</taxon>
        <taxon>Xanthomonas</taxon>
    </lineage>
</organism>
<evidence type="ECO:0000313" key="3">
    <source>
        <dbReference type="Proteomes" id="UP000653002"/>
    </source>
</evidence>
<evidence type="ECO:0000259" key="1">
    <source>
        <dbReference type="Pfam" id="PF03167"/>
    </source>
</evidence>
<gene>
    <name evidence="2" type="ORF">GUH15_14545</name>
</gene>
<dbReference type="EMBL" id="JAABFR010001183">
    <property type="protein sequence ID" value="MBD4337253.1"/>
    <property type="molecule type" value="Genomic_DNA"/>
</dbReference>
<dbReference type="InterPro" id="IPR005122">
    <property type="entry name" value="Uracil-DNA_glycosylase-like"/>
</dbReference>
<protein>
    <submittedName>
        <fullName evidence="2">DNA-deoxyinosine glycosylase</fullName>
    </submittedName>
</protein>
<comment type="caution">
    <text evidence="2">The sequence shown here is derived from an EMBL/GenBank/DDBJ whole genome shotgun (WGS) entry which is preliminary data.</text>
</comment>
<dbReference type="AlphaFoldDB" id="A0A8I0HBE0"/>
<dbReference type="SUPFAM" id="SSF52141">
    <property type="entry name" value="Uracil-DNA glycosylase-like"/>
    <property type="match status" value="1"/>
</dbReference>
<feature type="domain" description="Uracil-DNA glycosylase-like" evidence="1">
    <location>
        <begin position="2"/>
        <end position="70"/>
    </location>
</feature>
<dbReference type="Gene3D" id="3.40.470.10">
    <property type="entry name" value="Uracil-DNA glycosylase-like domain"/>
    <property type="match status" value="1"/>
</dbReference>
<dbReference type="Proteomes" id="UP000653002">
    <property type="component" value="Unassembled WGS sequence"/>
</dbReference>